<evidence type="ECO:0000256" key="2">
    <source>
        <dbReference type="SAM" id="SignalP"/>
    </source>
</evidence>
<dbReference type="Pfam" id="PF04956">
    <property type="entry name" value="TrbC"/>
    <property type="match status" value="1"/>
</dbReference>
<feature type="chain" id="PRO_5006911395" evidence="2">
    <location>
        <begin position="30"/>
        <end position="96"/>
    </location>
</feature>
<dbReference type="EMBL" id="LNXU01000007">
    <property type="protein sequence ID" value="KTC75882.1"/>
    <property type="molecule type" value="Genomic_DNA"/>
</dbReference>
<organism evidence="3 4">
    <name type="scientific">Legionella bozemanae</name>
    <name type="common">Fluoribacter bozemanae</name>
    <dbReference type="NCBI Taxonomy" id="447"/>
    <lineage>
        <taxon>Bacteria</taxon>
        <taxon>Pseudomonadati</taxon>
        <taxon>Pseudomonadota</taxon>
        <taxon>Gammaproteobacteria</taxon>
        <taxon>Legionellales</taxon>
        <taxon>Legionellaceae</taxon>
        <taxon>Legionella</taxon>
    </lineage>
</organism>
<keyword evidence="4" id="KW-1185">Reference proteome</keyword>
<dbReference type="OrthoDB" id="5646795at2"/>
<gene>
    <name evidence="3" type="primary">lvhB_1</name>
    <name evidence="3" type="ORF">Lboz_0710</name>
</gene>
<evidence type="ECO:0000313" key="4">
    <source>
        <dbReference type="Proteomes" id="UP000054695"/>
    </source>
</evidence>
<dbReference type="InterPro" id="IPR007039">
    <property type="entry name" value="TrbC/VirB2"/>
</dbReference>
<feature type="transmembrane region" description="Helical" evidence="1">
    <location>
        <begin position="74"/>
        <end position="94"/>
    </location>
</feature>
<dbReference type="RefSeq" id="WP_058458404.1">
    <property type="nucleotide sequence ID" value="NZ_CAAAIY010000032.1"/>
</dbReference>
<evidence type="ECO:0000256" key="1">
    <source>
        <dbReference type="SAM" id="Phobius"/>
    </source>
</evidence>
<reference evidence="3 4" key="1">
    <citation type="submission" date="2015-11" db="EMBL/GenBank/DDBJ databases">
        <title>Genomic analysis of 38 Legionella species identifies large and diverse effector repertoires.</title>
        <authorList>
            <person name="Burstein D."/>
            <person name="Amaro F."/>
            <person name="Zusman T."/>
            <person name="Lifshitz Z."/>
            <person name="Cohen O."/>
            <person name="Gilbert J.A."/>
            <person name="Pupko T."/>
            <person name="Shuman H.A."/>
            <person name="Segal G."/>
        </authorList>
    </citation>
    <scope>NUCLEOTIDE SEQUENCE [LARGE SCALE GENOMIC DNA]</scope>
    <source>
        <strain evidence="3 4">WIGA</strain>
    </source>
</reference>
<keyword evidence="1" id="KW-1133">Transmembrane helix</keyword>
<dbReference type="STRING" id="447.Lboz_0710"/>
<evidence type="ECO:0000313" key="3">
    <source>
        <dbReference type="EMBL" id="KTC75882.1"/>
    </source>
</evidence>
<protein>
    <submittedName>
        <fullName evidence="3">Vir protein</fullName>
    </submittedName>
</protein>
<keyword evidence="1" id="KW-0472">Membrane</keyword>
<proteinExistence type="predicted"/>
<feature type="transmembrane region" description="Helical" evidence="1">
    <location>
        <begin position="45"/>
        <end position="62"/>
    </location>
</feature>
<accession>A0A0W0RY06</accession>
<dbReference type="PATRIC" id="fig|447.4.peg.760"/>
<dbReference type="AlphaFoldDB" id="A0A0W0RY06"/>
<name>A0A0W0RY06_LEGBO</name>
<dbReference type="Proteomes" id="UP000054695">
    <property type="component" value="Unassembled WGS sequence"/>
</dbReference>
<keyword evidence="2" id="KW-0732">Signal</keyword>
<keyword evidence="1" id="KW-0812">Transmembrane</keyword>
<comment type="caution">
    <text evidence="3">The sequence shown here is derived from an EMBL/GenBank/DDBJ whole genome shotgun (WGS) entry which is preliminary data.</text>
</comment>
<feature type="signal peptide" evidence="2">
    <location>
        <begin position="1"/>
        <end position="29"/>
    </location>
</feature>
<sequence>MKKLLNQLKQNINHRVLLTLTLAPTPTFAASIESILNNTVRFLQGPVAKAVGLIAIVGTGYLCIAQQKLPKERFVMILVGLGVIFGGSSLYSLLVG</sequence>